<protein>
    <submittedName>
        <fullName evidence="2">DUF6158 family protein</fullName>
    </submittedName>
</protein>
<name>A0A2W4JQT3_9PSEU</name>
<feature type="region of interest" description="Disordered" evidence="1">
    <location>
        <begin position="54"/>
        <end position="85"/>
    </location>
</feature>
<accession>A0A2W4JQT3</accession>
<reference evidence="2 4" key="3">
    <citation type="journal article" date="2021" name="BMC Genomics">
        <title>Genome-resolved metagenome and metatranscriptome analyses of thermophilic composting reveal key bacterial players and their metabolic interactions.</title>
        <authorList>
            <person name="Braga L.P.P."/>
            <person name="Pereira R.V."/>
            <person name="Martins L.F."/>
            <person name="Moura L.M.S."/>
            <person name="Sanchez F.B."/>
            <person name="Patane J.S.L."/>
            <person name="da Silva A.M."/>
            <person name="Setubal J.C."/>
        </authorList>
    </citation>
    <scope>NUCLEOTIDE SEQUENCE [LARGE SCALE GENOMIC DNA]</scope>
    <source>
        <strain evidence="2">ZC4RG45</strain>
    </source>
</reference>
<evidence type="ECO:0000313" key="3">
    <source>
        <dbReference type="EMBL" id="PZN00752.1"/>
    </source>
</evidence>
<dbReference type="EMBL" id="QGUI02000065">
    <property type="protein sequence ID" value="MFO7191993.1"/>
    <property type="molecule type" value="Genomic_DNA"/>
</dbReference>
<gene>
    <name evidence="2" type="ORF">DIU77_007095</name>
    <name evidence="3" type="ORF">DIU77_02775</name>
</gene>
<organism evidence="3">
    <name type="scientific">Thermocrispum agreste</name>
    <dbReference type="NCBI Taxonomy" id="37925"/>
    <lineage>
        <taxon>Bacteria</taxon>
        <taxon>Bacillati</taxon>
        <taxon>Actinomycetota</taxon>
        <taxon>Actinomycetes</taxon>
        <taxon>Pseudonocardiales</taxon>
        <taxon>Pseudonocardiaceae</taxon>
        <taxon>Thermocrispum</taxon>
    </lineage>
</organism>
<dbReference type="Proteomes" id="UP000249324">
    <property type="component" value="Unassembled WGS sequence"/>
</dbReference>
<dbReference type="Pfam" id="PF19655">
    <property type="entry name" value="DUF6158"/>
    <property type="match status" value="1"/>
</dbReference>
<reference evidence="3" key="1">
    <citation type="submission" date="2018-05" db="EMBL/GenBank/DDBJ databases">
        <authorList>
            <person name="Lanie J.A."/>
            <person name="Ng W.-L."/>
            <person name="Kazmierczak K.M."/>
            <person name="Andrzejewski T.M."/>
            <person name="Davidsen T.M."/>
            <person name="Wayne K.J."/>
            <person name="Tettelin H."/>
            <person name="Glass J.I."/>
            <person name="Rusch D."/>
            <person name="Podicherti R."/>
            <person name="Tsui H.-C.T."/>
            <person name="Winkler M.E."/>
        </authorList>
    </citation>
    <scope>NUCLEOTIDE SEQUENCE</scope>
    <source>
        <strain evidence="3">ZC4RG45</strain>
    </source>
</reference>
<proteinExistence type="predicted"/>
<reference evidence="2" key="2">
    <citation type="submission" date="2018-05" db="EMBL/GenBank/DDBJ databases">
        <authorList>
            <person name="Moura L."/>
            <person name="Setubal J.C."/>
        </authorList>
    </citation>
    <scope>NUCLEOTIDE SEQUENCE</scope>
    <source>
        <strain evidence="2">ZC4RG45</strain>
    </source>
</reference>
<evidence type="ECO:0000313" key="2">
    <source>
        <dbReference type="EMBL" id="MFO7191993.1"/>
    </source>
</evidence>
<dbReference type="InterPro" id="IPR046156">
    <property type="entry name" value="DUF6158"/>
</dbReference>
<comment type="caution">
    <text evidence="3">The sequence shown here is derived from an EMBL/GenBank/DDBJ whole genome shotgun (WGS) entry which is preliminary data.</text>
</comment>
<dbReference type="AlphaFoldDB" id="A0A2W4JQT3"/>
<sequence>MTQGIPPERLTDDDLRRELRHLHDTRHGTVLGGTASALRTHTVRMLELEQEFLRRFPDEGTPDPRRTRRGSRLEARRDDTTPGDH</sequence>
<dbReference type="STRING" id="1111738.GCA_000427905_02328"/>
<evidence type="ECO:0000313" key="4">
    <source>
        <dbReference type="Proteomes" id="UP000249324"/>
    </source>
</evidence>
<evidence type="ECO:0000256" key="1">
    <source>
        <dbReference type="SAM" id="MobiDB-lite"/>
    </source>
</evidence>
<dbReference type="EMBL" id="QGUI01000063">
    <property type="protein sequence ID" value="PZN00752.1"/>
    <property type="molecule type" value="Genomic_DNA"/>
</dbReference>
<reference evidence="2" key="4">
    <citation type="submission" date="2023-08" db="EMBL/GenBank/DDBJ databases">
        <authorList>
            <person name="Guima S.E.S."/>
            <person name="Martins L.F."/>
            <person name="Silva A.M."/>
            <person name="Setubal J.C."/>
        </authorList>
    </citation>
    <scope>NUCLEOTIDE SEQUENCE</scope>
    <source>
        <strain evidence="2">ZC4RG45</strain>
    </source>
</reference>